<sequence>MAFRTMTPHSRHHLAAAHFVTAHVFTASNFCTKSSPFPIRLVQINSIKARRYLGLQTNTEKERIRSLRTTSPSSSSLAAASLQENLPPSLEATSEPPPLFDGTTRLYIAYVCPFAQRAWITRNYKVVIISLS</sequence>
<name>A0A834D142_JUGRE</name>
<organism evidence="2 3">
    <name type="scientific">Juglans regia</name>
    <name type="common">English walnut</name>
    <dbReference type="NCBI Taxonomy" id="51240"/>
    <lineage>
        <taxon>Eukaryota</taxon>
        <taxon>Viridiplantae</taxon>
        <taxon>Streptophyta</taxon>
        <taxon>Embryophyta</taxon>
        <taxon>Tracheophyta</taxon>
        <taxon>Spermatophyta</taxon>
        <taxon>Magnoliopsida</taxon>
        <taxon>eudicotyledons</taxon>
        <taxon>Gunneridae</taxon>
        <taxon>Pentapetalae</taxon>
        <taxon>rosids</taxon>
        <taxon>fabids</taxon>
        <taxon>Fagales</taxon>
        <taxon>Juglandaceae</taxon>
        <taxon>Juglans</taxon>
    </lineage>
</organism>
<dbReference type="GO" id="GO:0004364">
    <property type="term" value="F:glutathione transferase activity"/>
    <property type="evidence" value="ECO:0007669"/>
    <property type="project" value="InterPro"/>
</dbReference>
<dbReference type="Gene3D" id="3.40.30.10">
    <property type="entry name" value="Glutaredoxin"/>
    <property type="match status" value="1"/>
</dbReference>
<gene>
    <name evidence="2" type="ORF">F2P56_008524</name>
</gene>
<comment type="caution">
    <text evidence="2">The sequence shown here is derived from an EMBL/GenBank/DDBJ whole genome shotgun (WGS) entry which is preliminary data.</text>
</comment>
<proteinExistence type="predicted"/>
<evidence type="ECO:0008006" key="4">
    <source>
        <dbReference type="Google" id="ProtNLM"/>
    </source>
</evidence>
<feature type="non-terminal residue" evidence="2">
    <location>
        <position position="132"/>
    </location>
</feature>
<reference evidence="2" key="2">
    <citation type="submission" date="2020-03" db="EMBL/GenBank/DDBJ databases">
        <title>Walnut 2.0.</title>
        <authorList>
            <person name="Marrano A."/>
            <person name="Britton M."/>
            <person name="Zimin A.V."/>
            <person name="Zaini P.A."/>
            <person name="Workman R."/>
            <person name="Puiu D."/>
            <person name="Bianco L."/>
            <person name="Allen B.J."/>
            <person name="Troggio M."/>
            <person name="Leslie C.A."/>
            <person name="Timp W."/>
            <person name="Dendekar A."/>
            <person name="Salzberg S.L."/>
            <person name="Neale D.B."/>
        </authorList>
    </citation>
    <scope>NUCLEOTIDE SEQUENCE</scope>
    <source>
        <tissue evidence="2">Leaves</tissue>
    </source>
</reference>
<accession>A0A834D142</accession>
<feature type="compositionally biased region" description="Low complexity" evidence="1">
    <location>
        <begin position="67"/>
        <end position="82"/>
    </location>
</feature>
<evidence type="ECO:0000256" key="1">
    <source>
        <dbReference type="SAM" id="MobiDB-lite"/>
    </source>
</evidence>
<dbReference type="AlphaFoldDB" id="A0A834D142"/>
<protein>
    <recommendedName>
        <fullName evidence="4">GST N-terminal domain-containing protein</fullName>
    </recommendedName>
</protein>
<feature type="region of interest" description="Disordered" evidence="1">
    <location>
        <begin position="63"/>
        <end position="95"/>
    </location>
</feature>
<dbReference type="InterPro" id="IPR044629">
    <property type="entry name" value="GSTL1/2/3"/>
</dbReference>
<reference evidence="2" key="1">
    <citation type="submission" date="2015-10" db="EMBL/GenBank/DDBJ databases">
        <authorList>
            <person name="Martinez-Garcia P.J."/>
            <person name="Crepeau M.W."/>
            <person name="Puiu D."/>
            <person name="Gonzalez-Ibeas D."/>
            <person name="Whalen J."/>
            <person name="Stevens K."/>
            <person name="Paul R."/>
            <person name="Butterfield T."/>
            <person name="Britton M."/>
            <person name="Reagan R."/>
            <person name="Chakraborty S."/>
            <person name="Walawage S.L."/>
            <person name="Vasquez-Gross H.A."/>
            <person name="Cardeno C."/>
            <person name="Famula R."/>
            <person name="Pratt K."/>
            <person name="Kuruganti S."/>
            <person name="Aradhya M.K."/>
            <person name="Leslie C.A."/>
            <person name="Dandekar A.M."/>
            <person name="Salzberg S.L."/>
            <person name="Wegrzyn J.L."/>
            <person name="Langley C.H."/>
            <person name="Neale D.B."/>
        </authorList>
    </citation>
    <scope>NUCLEOTIDE SEQUENCE</scope>
    <source>
        <tissue evidence="2">Leaves</tissue>
    </source>
</reference>
<dbReference type="PANTHER" id="PTHR44328:SF6">
    <property type="entry name" value="GLUTATHIONE S-TRANSFERASE L1-RELATED"/>
    <property type="match status" value="1"/>
</dbReference>
<dbReference type="Gramene" id="Jr04_03820_p1">
    <property type="protein sequence ID" value="cds.Jr04_03820_p1"/>
    <property type="gene ID" value="Jr04_03820"/>
</dbReference>
<evidence type="ECO:0000313" key="2">
    <source>
        <dbReference type="EMBL" id="KAF5471753.1"/>
    </source>
</evidence>
<dbReference type="Proteomes" id="UP000619265">
    <property type="component" value="Unassembled WGS sequence"/>
</dbReference>
<dbReference type="EMBL" id="LIHL02000004">
    <property type="protein sequence ID" value="KAF5471753.1"/>
    <property type="molecule type" value="Genomic_DNA"/>
</dbReference>
<evidence type="ECO:0000313" key="3">
    <source>
        <dbReference type="Proteomes" id="UP000619265"/>
    </source>
</evidence>
<dbReference type="PANTHER" id="PTHR44328">
    <property type="entry name" value="GLUTATHIONE S-TRANSFERASE L1"/>
    <property type="match status" value="1"/>
</dbReference>